<evidence type="ECO:0000256" key="2">
    <source>
        <dbReference type="SAM" id="Phobius"/>
    </source>
</evidence>
<comment type="caution">
    <text evidence="4">The sequence shown here is derived from an EMBL/GenBank/DDBJ whole genome shotgun (WGS) entry which is preliminary data.</text>
</comment>
<keyword evidence="2" id="KW-1133">Transmembrane helix</keyword>
<accession>A0ABW5M9U0</accession>
<keyword evidence="5" id="KW-1185">Reference proteome</keyword>
<reference evidence="5" key="1">
    <citation type="journal article" date="2019" name="Int. J. Syst. Evol. Microbiol.">
        <title>The Global Catalogue of Microorganisms (GCM) 10K type strain sequencing project: providing services to taxonomists for standard genome sequencing and annotation.</title>
        <authorList>
            <consortium name="The Broad Institute Genomics Platform"/>
            <consortium name="The Broad Institute Genome Sequencing Center for Infectious Disease"/>
            <person name="Wu L."/>
            <person name="Ma J."/>
        </authorList>
    </citation>
    <scope>NUCLEOTIDE SEQUENCE [LARGE SCALE GENOMIC DNA]</scope>
    <source>
        <strain evidence="5">KCTC 42805</strain>
    </source>
</reference>
<keyword evidence="3" id="KW-0732">Signal</keyword>
<dbReference type="EMBL" id="JBHULN010000021">
    <property type="protein sequence ID" value="MFD2573813.1"/>
    <property type="molecule type" value="Genomic_DNA"/>
</dbReference>
<feature type="region of interest" description="Disordered" evidence="1">
    <location>
        <begin position="155"/>
        <end position="178"/>
    </location>
</feature>
<feature type="region of interest" description="Disordered" evidence="1">
    <location>
        <begin position="247"/>
        <end position="267"/>
    </location>
</feature>
<proteinExistence type="predicted"/>
<dbReference type="Proteomes" id="UP001597469">
    <property type="component" value="Unassembled WGS sequence"/>
</dbReference>
<feature type="transmembrane region" description="Helical" evidence="2">
    <location>
        <begin position="203"/>
        <end position="225"/>
    </location>
</feature>
<name>A0ABW5M9U0_9BACT</name>
<organism evidence="4 5">
    <name type="scientific">Spirosoma soli</name>
    <dbReference type="NCBI Taxonomy" id="1770529"/>
    <lineage>
        <taxon>Bacteria</taxon>
        <taxon>Pseudomonadati</taxon>
        <taxon>Bacteroidota</taxon>
        <taxon>Cytophagia</taxon>
        <taxon>Cytophagales</taxon>
        <taxon>Cytophagaceae</taxon>
        <taxon>Spirosoma</taxon>
    </lineage>
</organism>
<keyword evidence="2" id="KW-0812">Transmembrane</keyword>
<sequence length="446" mass="48908">MNTRRYKPFVALVGWLTAVTLTSAQTPTPNQQAVDTLVKDVATAVFANIKQPKAQEIYAQLLTCGDGCDPQQLIRSVGSWDQVGTKLEELGELKNIAQFVKLPPTEANTAIKKQLAAFYARYKNDQNYGKPLNPAVQAQMLAKIDELLPPAEAAEPPATVAQQGASTQPDADTVAEDGNDVDGTALRISQLERQVENEQKNQVWMILLSVLAGALLGAGAVYLLAYRKAAAEVKRLLDENSKLSRSVDTQRITAKPVNSPRQPEPNYKQKADAYDAILAELGNEPLAAIQQLKQQSAPTASVQRSGEPVIESVPEPVMPPVPIPTPPLPVQMQTQASAPNGVFYFPPPDPNGVFDMVHQSPTLSPESAYRFVVNTSKPDVASFRFEAEPGRLARFLTYRNYMIEPACDSENSYSSVHTRIVMRRDGEAVLENGNWRVKTKALIRYE</sequence>
<feature type="signal peptide" evidence="3">
    <location>
        <begin position="1"/>
        <end position="24"/>
    </location>
</feature>
<evidence type="ECO:0000256" key="1">
    <source>
        <dbReference type="SAM" id="MobiDB-lite"/>
    </source>
</evidence>
<feature type="compositionally biased region" description="Polar residues" evidence="1">
    <location>
        <begin position="160"/>
        <end position="170"/>
    </location>
</feature>
<keyword evidence="2" id="KW-0472">Membrane</keyword>
<dbReference type="RefSeq" id="WP_381526854.1">
    <property type="nucleotide sequence ID" value="NZ_JBHULN010000021.1"/>
</dbReference>
<evidence type="ECO:0000313" key="4">
    <source>
        <dbReference type="EMBL" id="MFD2573813.1"/>
    </source>
</evidence>
<feature type="chain" id="PRO_5045498116" evidence="3">
    <location>
        <begin position="25"/>
        <end position="446"/>
    </location>
</feature>
<evidence type="ECO:0000256" key="3">
    <source>
        <dbReference type="SAM" id="SignalP"/>
    </source>
</evidence>
<evidence type="ECO:0000313" key="5">
    <source>
        <dbReference type="Proteomes" id="UP001597469"/>
    </source>
</evidence>
<protein>
    <submittedName>
        <fullName evidence="4">Uncharacterized protein</fullName>
    </submittedName>
</protein>
<gene>
    <name evidence="4" type="ORF">ACFSUS_24465</name>
</gene>